<dbReference type="InterPro" id="IPR011990">
    <property type="entry name" value="TPR-like_helical_dom_sf"/>
</dbReference>
<gene>
    <name evidence="6" type="ORF">EV386_2304</name>
</gene>
<dbReference type="PROSITE" id="PS50043">
    <property type="entry name" value="HTH_LUXR_2"/>
    <property type="match status" value="1"/>
</dbReference>
<dbReference type="Gene3D" id="1.10.10.10">
    <property type="entry name" value="Winged helix-like DNA-binding domain superfamily/Winged helix DNA-binding domain"/>
    <property type="match status" value="1"/>
</dbReference>
<dbReference type="SUPFAM" id="SSF46894">
    <property type="entry name" value="C-terminal effector domain of the bipartite response regulators"/>
    <property type="match status" value="1"/>
</dbReference>
<dbReference type="Proteomes" id="UP000293852">
    <property type="component" value="Unassembled WGS sequence"/>
</dbReference>
<dbReference type="Gene3D" id="1.25.40.10">
    <property type="entry name" value="Tetratricopeptide repeat domain"/>
    <property type="match status" value="1"/>
</dbReference>
<sequence>MPYLQRTDPLSEGAPSIHPQAPDPPRRSGLDEAVGAVLSSSLPGAARPPRAAIDAVLGARGGAVQWQTQAARALYKAARVRALLLTGRADEAGALADREALAAVSTITGVCAPAARALAFAAIAEAYLLTGRLRDAVACAGQVADYAAGADDDRVLFTGHALLAAAFTMNGEVAVGVDQLASARRLVTAHGWQVTSWALTVTTVLTALRRGDVGEIEDAVCAFERSAWDPVQQTIHTLCRCHLYGARGEYERAVSTAQSLVHGAAGSVAPSFLVDHLVAAQALALLQLGDPASVLSVVGERASAPDHPVCLEALAATAHLQLTEPRKALRVTDRCVHRNPHHSPASLASVHVRRAVAYGRLRQTEHADAEFSRATHLAVELGAVSPALGLDLGELAALHQRLRRREPEFARHLAALLPANVSRTAPKPLAFRPPNLTKREALLASWLRTECTLVDIAKALHVSPNTIKTQARSLYRKLGVGSREEAVDLLTQTGLYPAPEGVCEGEG</sequence>
<keyword evidence="1" id="KW-0805">Transcription regulation</keyword>
<dbReference type="SMART" id="SM00421">
    <property type="entry name" value="HTH_LUXR"/>
    <property type="match status" value="1"/>
</dbReference>
<dbReference type="InterPro" id="IPR016032">
    <property type="entry name" value="Sig_transdc_resp-reg_C-effctor"/>
</dbReference>
<evidence type="ECO:0000313" key="6">
    <source>
        <dbReference type="EMBL" id="RZS61988.1"/>
    </source>
</evidence>
<dbReference type="Pfam" id="PF00196">
    <property type="entry name" value="GerE"/>
    <property type="match status" value="1"/>
</dbReference>
<keyword evidence="7" id="KW-1185">Reference proteome</keyword>
<evidence type="ECO:0000313" key="7">
    <source>
        <dbReference type="Proteomes" id="UP000293852"/>
    </source>
</evidence>
<dbReference type="AlphaFoldDB" id="A0A4Q7M5X1"/>
<comment type="caution">
    <text evidence="6">The sequence shown here is derived from an EMBL/GenBank/DDBJ whole genome shotgun (WGS) entry which is preliminary data.</text>
</comment>
<evidence type="ECO:0000256" key="2">
    <source>
        <dbReference type="ARBA" id="ARBA00023125"/>
    </source>
</evidence>
<dbReference type="CDD" id="cd06170">
    <property type="entry name" value="LuxR_C_like"/>
    <property type="match status" value="1"/>
</dbReference>
<evidence type="ECO:0000259" key="5">
    <source>
        <dbReference type="PROSITE" id="PS50043"/>
    </source>
</evidence>
<keyword evidence="2" id="KW-0238">DNA-binding</keyword>
<accession>A0A4Q7M5X1</accession>
<dbReference type="EMBL" id="SGWX01000001">
    <property type="protein sequence ID" value="RZS61988.1"/>
    <property type="molecule type" value="Genomic_DNA"/>
</dbReference>
<protein>
    <submittedName>
        <fullName evidence="6">Regulatory LuxR family protein</fullName>
    </submittedName>
</protein>
<feature type="domain" description="HTH luxR-type" evidence="5">
    <location>
        <begin position="429"/>
        <end position="494"/>
    </location>
</feature>
<proteinExistence type="predicted"/>
<keyword evidence="3" id="KW-0804">Transcription</keyword>
<organism evidence="6 7">
    <name type="scientific">Xylanimonas ulmi</name>
    <dbReference type="NCBI Taxonomy" id="228973"/>
    <lineage>
        <taxon>Bacteria</taxon>
        <taxon>Bacillati</taxon>
        <taxon>Actinomycetota</taxon>
        <taxon>Actinomycetes</taxon>
        <taxon>Micrococcales</taxon>
        <taxon>Promicromonosporaceae</taxon>
        <taxon>Xylanimonas</taxon>
    </lineage>
</organism>
<evidence type="ECO:0000256" key="1">
    <source>
        <dbReference type="ARBA" id="ARBA00023015"/>
    </source>
</evidence>
<evidence type="ECO:0000256" key="4">
    <source>
        <dbReference type="SAM" id="MobiDB-lite"/>
    </source>
</evidence>
<feature type="region of interest" description="Disordered" evidence="4">
    <location>
        <begin position="1"/>
        <end position="30"/>
    </location>
</feature>
<dbReference type="GO" id="GO:0006355">
    <property type="term" value="P:regulation of DNA-templated transcription"/>
    <property type="evidence" value="ECO:0007669"/>
    <property type="project" value="InterPro"/>
</dbReference>
<dbReference type="SUPFAM" id="SSF48452">
    <property type="entry name" value="TPR-like"/>
    <property type="match status" value="1"/>
</dbReference>
<dbReference type="InterPro" id="IPR036388">
    <property type="entry name" value="WH-like_DNA-bd_sf"/>
</dbReference>
<dbReference type="GO" id="GO:0003677">
    <property type="term" value="F:DNA binding"/>
    <property type="evidence" value="ECO:0007669"/>
    <property type="project" value="UniProtKB-KW"/>
</dbReference>
<name>A0A4Q7M5X1_9MICO</name>
<evidence type="ECO:0000256" key="3">
    <source>
        <dbReference type="ARBA" id="ARBA00023163"/>
    </source>
</evidence>
<dbReference type="InterPro" id="IPR000792">
    <property type="entry name" value="Tscrpt_reg_LuxR_C"/>
</dbReference>
<dbReference type="PANTHER" id="PTHR44688">
    <property type="entry name" value="DNA-BINDING TRANSCRIPTIONAL ACTIVATOR DEVR_DOSR"/>
    <property type="match status" value="1"/>
</dbReference>
<reference evidence="6 7" key="1">
    <citation type="submission" date="2019-02" db="EMBL/GenBank/DDBJ databases">
        <title>Sequencing the genomes of 1000 actinobacteria strains.</title>
        <authorList>
            <person name="Klenk H.-P."/>
        </authorList>
    </citation>
    <scope>NUCLEOTIDE SEQUENCE [LARGE SCALE GENOMIC DNA]</scope>
    <source>
        <strain evidence="6 7">DSM 16932</strain>
    </source>
</reference>
<dbReference type="PANTHER" id="PTHR44688:SF16">
    <property type="entry name" value="DNA-BINDING TRANSCRIPTIONAL ACTIVATOR DEVR_DOSR"/>
    <property type="match status" value="1"/>
</dbReference>